<feature type="non-terminal residue" evidence="2">
    <location>
        <position position="42"/>
    </location>
</feature>
<dbReference type="InParanoid" id="D7SZ88"/>
<keyword evidence="1" id="KW-1133">Transmembrane helix</keyword>
<sequence>APIRTPSLKILWLDLVFKVGVFLKVLAPHVSLGMFLYIIIII</sequence>
<dbReference type="PaxDb" id="29760-VIT_00s2290g00010.t01"/>
<proteinExistence type="predicted"/>
<evidence type="ECO:0000313" key="2">
    <source>
        <dbReference type="EMBL" id="CBI23567.3"/>
    </source>
</evidence>
<protein>
    <submittedName>
        <fullName evidence="2">Uncharacterized protein</fullName>
    </submittedName>
</protein>
<reference evidence="3" key="1">
    <citation type="journal article" date="2007" name="Nature">
        <title>The grapevine genome sequence suggests ancestral hexaploidization in major angiosperm phyla.</title>
        <authorList>
            <consortium name="The French-Italian Public Consortium for Grapevine Genome Characterization."/>
            <person name="Jaillon O."/>
            <person name="Aury J.-M."/>
            <person name="Noel B."/>
            <person name="Policriti A."/>
            <person name="Clepet C."/>
            <person name="Casagrande A."/>
            <person name="Choisne N."/>
            <person name="Aubourg S."/>
            <person name="Vitulo N."/>
            <person name="Jubin C."/>
            <person name="Vezzi A."/>
            <person name="Legeai F."/>
            <person name="Hugueney P."/>
            <person name="Dasilva C."/>
            <person name="Horner D."/>
            <person name="Mica E."/>
            <person name="Jublot D."/>
            <person name="Poulain J."/>
            <person name="Bruyere C."/>
            <person name="Billault A."/>
            <person name="Segurens B."/>
            <person name="Gouyvenoux M."/>
            <person name="Ugarte E."/>
            <person name="Cattonaro F."/>
            <person name="Anthouard V."/>
            <person name="Vico V."/>
            <person name="Del Fabbro C."/>
            <person name="Alaux M."/>
            <person name="Di Gaspero G."/>
            <person name="Dumas V."/>
            <person name="Felice N."/>
            <person name="Paillard S."/>
            <person name="Juman I."/>
            <person name="Moroldo M."/>
            <person name="Scalabrin S."/>
            <person name="Canaguier A."/>
            <person name="Le Clainche I."/>
            <person name="Malacrida G."/>
            <person name="Durand E."/>
            <person name="Pesole G."/>
            <person name="Laucou V."/>
            <person name="Chatelet P."/>
            <person name="Merdinoglu D."/>
            <person name="Delledonne M."/>
            <person name="Pezzotti M."/>
            <person name="Lecharny A."/>
            <person name="Scarpelli C."/>
            <person name="Artiguenave F."/>
            <person name="Pe M.E."/>
            <person name="Valle G."/>
            <person name="Morgante M."/>
            <person name="Caboche M."/>
            <person name="Adam-Blondon A.-F."/>
            <person name="Weissenbach J."/>
            <person name="Quetier F."/>
            <person name="Wincker P."/>
        </authorList>
    </citation>
    <scope>NUCLEOTIDE SEQUENCE [LARGE SCALE GENOMIC DNA]</scope>
    <source>
        <strain evidence="3">cv. Pinot noir / PN40024</strain>
    </source>
</reference>
<keyword evidence="1" id="KW-0472">Membrane</keyword>
<evidence type="ECO:0000256" key="1">
    <source>
        <dbReference type="SAM" id="Phobius"/>
    </source>
</evidence>
<accession>D7SZ88</accession>
<keyword evidence="1" id="KW-0812">Transmembrane</keyword>
<dbReference type="EMBL" id="FN595451">
    <property type="protein sequence ID" value="CBI23567.3"/>
    <property type="molecule type" value="Genomic_DNA"/>
</dbReference>
<keyword evidence="3" id="KW-1185">Reference proteome</keyword>
<dbReference type="HOGENOM" id="CLU_3263450_0_0_1"/>
<name>D7SZ88_VITVI</name>
<organism evidence="2 3">
    <name type="scientific">Vitis vinifera</name>
    <name type="common">Grape</name>
    <dbReference type="NCBI Taxonomy" id="29760"/>
    <lineage>
        <taxon>Eukaryota</taxon>
        <taxon>Viridiplantae</taxon>
        <taxon>Streptophyta</taxon>
        <taxon>Embryophyta</taxon>
        <taxon>Tracheophyta</taxon>
        <taxon>Spermatophyta</taxon>
        <taxon>Magnoliopsida</taxon>
        <taxon>eudicotyledons</taxon>
        <taxon>Gunneridae</taxon>
        <taxon>Pentapetalae</taxon>
        <taxon>rosids</taxon>
        <taxon>Vitales</taxon>
        <taxon>Vitaceae</taxon>
        <taxon>Viteae</taxon>
        <taxon>Vitis</taxon>
    </lineage>
</organism>
<evidence type="ECO:0000313" key="3">
    <source>
        <dbReference type="Proteomes" id="UP000009183"/>
    </source>
</evidence>
<gene>
    <name evidence="2" type="ORF">VIT_00s2290g00010</name>
</gene>
<dbReference type="AlphaFoldDB" id="D7SZ88"/>
<feature type="transmembrane region" description="Helical" evidence="1">
    <location>
        <begin position="15"/>
        <end position="40"/>
    </location>
</feature>
<dbReference type="Proteomes" id="UP000009183">
    <property type="component" value="Unassembled WGS sequence, unordered"/>
</dbReference>